<accession>V6TU53</accession>
<dbReference type="EMBL" id="AHHH01000091">
    <property type="protein sequence ID" value="ESU42246.1"/>
    <property type="molecule type" value="Genomic_DNA"/>
</dbReference>
<comment type="caution">
    <text evidence="1">The sequence shown here is derived from an EMBL/GenBank/DDBJ whole genome shotgun (WGS) entry which is preliminary data.</text>
</comment>
<evidence type="ECO:0000313" key="2">
    <source>
        <dbReference type="Proteomes" id="UP000018040"/>
    </source>
</evidence>
<organism evidence="1 2">
    <name type="scientific">Giardia intestinalis</name>
    <name type="common">Giardia lamblia</name>
    <dbReference type="NCBI Taxonomy" id="5741"/>
    <lineage>
        <taxon>Eukaryota</taxon>
        <taxon>Metamonada</taxon>
        <taxon>Diplomonadida</taxon>
        <taxon>Hexamitidae</taxon>
        <taxon>Giardiinae</taxon>
        <taxon>Giardia</taxon>
    </lineage>
</organism>
<reference evidence="2" key="1">
    <citation type="submission" date="2012-02" db="EMBL/GenBank/DDBJ databases">
        <title>Genome sequencing of Giardia lamblia Genotypes A2 and B isolates (DH and GS) and comparative analysis with the genomes of Genotypes A1 and E (WB and Pig).</title>
        <authorList>
            <person name="Adam R."/>
            <person name="Dahlstrom E."/>
            <person name="Martens C."/>
            <person name="Bruno D."/>
            <person name="Barbian K."/>
            <person name="Porcella S.F."/>
            <person name="Nash T."/>
        </authorList>
    </citation>
    <scope>NUCLEOTIDE SEQUENCE</scope>
    <source>
        <strain evidence="2">GS</strain>
    </source>
</reference>
<gene>
    <name evidence="1" type="ORF">GSB_152895</name>
</gene>
<dbReference type="AlphaFoldDB" id="V6TU53"/>
<reference evidence="1 2" key="2">
    <citation type="journal article" date="2013" name="Genome Biol. Evol.">
        <title>Genome sequencing of Giardia lamblia genotypes A2 and B isolates (DH and GS) and comparative analysis with the genomes of genotypes A1 and E (WB and Pig).</title>
        <authorList>
            <person name="Adam R.D."/>
            <person name="Dahlstrom E.W."/>
            <person name="Martens C.A."/>
            <person name="Bruno D.P."/>
            <person name="Barbian K.D."/>
            <person name="Ricklefs S.M."/>
            <person name="Hernandez M.M."/>
            <person name="Narla N.P."/>
            <person name="Patel R.B."/>
            <person name="Porcella S.F."/>
            <person name="Nash T.E."/>
        </authorList>
    </citation>
    <scope>NUCLEOTIDE SEQUENCE [LARGE SCALE GENOMIC DNA]</scope>
    <source>
        <strain evidence="1 2">GS</strain>
    </source>
</reference>
<sequence length="46" mass="5352">VLSAIRQRNSDKGTMRNKLCIAIHLVFFILHSTCIKDRIRSSKFAY</sequence>
<name>V6TU53_GIAIN</name>
<proteinExistence type="predicted"/>
<protein>
    <submittedName>
        <fullName evidence="1">Chaperone protein dnaJ</fullName>
    </submittedName>
</protein>
<feature type="non-terminal residue" evidence="1">
    <location>
        <position position="1"/>
    </location>
</feature>
<evidence type="ECO:0000313" key="1">
    <source>
        <dbReference type="EMBL" id="ESU42246.1"/>
    </source>
</evidence>
<dbReference type="Proteomes" id="UP000018040">
    <property type="component" value="Unassembled WGS sequence"/>
</dbReference>
<dbReference type="VEuPathDB" id="GiardiaDB:QR46_4827"/>